<evidence type="ECO:0000313" key="3">
    <source>
        <dbReference type="Proteomes" id="UP000006548"/>
    </source>
</evidence>
<evidence type="ECO:0000313" key="2">
    <source>
        <dbReference type="EMBL" id="ANM61213.1"/>
    </source>
</evidence>
<sequence length="121" mass="13438">MVATVQNTIKFSPSGMNNEASFPIKVSNIGEAFACRASGYHLLDSSLFQIFLFLFPEGGKILAEFSNSIELGKLGQKHMFLQLSQTFSNFLPHLMLPPSLTNMTALTENIFKVYRSTLLSL</sequence>
<evidence type="ECO:0000313" key="1">
    <source>
        <dbReference type="Araport" id="AT2G13275"/>
    </source>
</evidence>
<dbReference type="GeneID" id="28718257"/>
<name>A0A1P8AX52_ARATH</name>
<reference evidence="3" key="2">
    <citation type="journal article" date="2017" name="Plant J.">
        <title>Araport11: a complete reannotation of the Arabidopsis thaliana reference genome.</title>
        <authorList>
            <person name="Cheng C.Y."/>
            <person name="Krishnakumar V."/>
            <person name="Chan A.P."/>
            <person name="Thibaud-Nissen F."/>
            <person name="Schobel S."/>
            <person name="Town C.D."/>
        </authorList>
    </citation>
    <scope>GENOME REANNOTATION</scope>
    <source>
        <strain evidence="3">cv. Columbia</strain>
    </source>
</reference>
<dbReference type="AlphaFoldDB" id="A0A1P8AX52"/>
<protein>
    <submittedName>
        <fullName evidence="2">Uncharacterized protein</fullName>
    </submittedName>
</protein>
<dbReference type="EMBL" id="CP002685">
    <property type="protein sequence ID" value="ANM61213.1"/>
    <property type="molecule type" value="Genomic_DNA"/>
</dbReference>
<dbReference type="Araport" id="AT2G13275"/>
<dbReference type="InParanoid" id="A0A1P8AX52"/>
<reference evidence="2 3" key="1">
    <citation type="journal article" date="1999" name="Nature">
        <title>Sequence and analysis of chromosome 2 of the plant Arabidopsis thaliana.</title>
        <authorList>
            <person name="Lin X."/>
            <person name="Kaul S."/>
            <person name="Rounsley S."/>
            <person name="Shea T.P."/>
            <person name="Benito M.I."/>
            <person name="Town C.D."/>
            <person name="Fujii C.Y."/>
            <person name="Mason T."/>
            <person name="Bowman C.L."/>
            <person name="Barnstead M."/>
            <person name="Feldblyum T.V."/>
            <person name="Buell C.R."/>
            <person name="Ketchum K.A."/>
            <person name="Lee J."/>
            <person name="Ronning C.M."/>
            <person name="Koo H.L."/>
            <person name="Moffat K.S."/>
            <person name="Cronin L.A."/>
            <person name="Shen M."/>
            <person name="Pai G."/>
            <person name="Van Aken S."/>
            <person name="Umayam L."/>
            <person name="Tallon L.J."/>
            <person name="Gill J.E."/>
            <person name="Adams M.D."/>
            <person name="Carrera A.J."/>
            <person name="Creasy T.H."/>
            <person name="Goodman H.M."/>
            <person name="Somerville C.R."/>
            <person name="Copenhaver G.P."/>
            <person name="Preuss D."/>
            <person name="Nierman W.C."/>
            <person name="White O."/>
            <person name="Eisen J.A."/>
            <person name="Salzberg S.L."/>
            <person name="Fraser C.M."/>
            <person name="Venter J.C."/>
        </authorList>
    </citation>
    <scope>NUCLEOTIDE SEQUENCE [LARGE SCALE GENOMIC DNA]</scope>
    <source>
        <strain evidence="3">cv. Columbia</strain>
    </source>
</reference>
<dbReference type="TAIR" id="AT2G13275"/>
<gene>
    <name evidence="1 2" type="ordered locus">At2g13275</name>
</gene>
<dbReference type="Proteomes" id="UP000006548">
    <property type="component" value="Chromosome 2"/>
</dbReference>
<dbReference type="RefSeq" id="NP_001323443.1">
    <property type="nucleotide sequence ID" value="NM_001335387.1"/>
</dbReference>
<accession>A0A1P8AX52</accession>
<organism evidence="2 3">
    <name type="scientific">Arabidopsis thaliana</name>
    <name type="common">Mouse-ear cress</name>
    <dbReference type="NCBI Taxonomy" id="3702"/>
    <lineage>
        <taxon>Eukaryota</taxon>
        <taxon>Viridiplantae</taxon>
        <taxon>Streptophyta</taxon>
        <taxon>Embryophyta</taxon>
        <taxon>Tracheophyta</taxon>
        <taxon>Spermatophyta</taxon>
        <taxon>Magnoliopsida</taxon>
        <taxon>eudicotyledons</taxon>
        <taxon>Gunneridae</taxon>
        <taxon>Pentapetalae</taxon>
        <taxon>rosids</taxon>
        <taxon>malvids</taxon>
        <taxon>Brassicales</taxon>
        <taxon>Brassicaceae</taxon>
        <taxon>Camelineae</taxon>
        <taxon>Arabidopsis</taxon>
    </lineage>
</organism>
<keyword evidence="3" id="KW-1185">Reference proteome</keyword>
<dbReference type="STRING" id="3702.A0A1P8AX52"/>
<proteinExistence type="predicted"/>
<dbReference type="KEGG" id="ath:AT2G13275"/>